<organism evidence="1 2">
    <name type="scientific">Mesobaculum littorinae</name>
    <dbReference type="NCBI Taxonomy" id="2486419"/>
    <lineage>
        <taxon>Bacteria</taxon>
        <taxon>Pseudomonadati</taxon>
        <taxon>Pseudomonadota</taxon>
        <taxon>Alphaproteobacteria</taxon>
        <taxon>Rhodobacterales</taxon>
        <taxon>Roseobacteraceae</taxon>
        <taxon>Mesobaculum</taxon>
    </lineage>
</organism>
<keyword evidence="2" id="KW-1185">Reference proteome</keyword>
<dbReference type="Proteomes" id="UP000285908">
    <property type="component" value="Unassembled WGS sequence"/>
</dbReference>
<comment type="caution">
    <text evidence="1">The sequence shown here is derived from an EMBL/GenBank/DDBJ whole genome shotgun (WGS) entry which is preliminary data.</text>
</comment>
<proteinExistence type="predicted"/>
<evidence type="ECO:0000313" key="2">
    <source>
        <dbReference type="Proteomes" id="UP000285908"/>
    </source>
</evidence>
<gene>
    <name evidence="1" type="ORF">EKE94_03325</name>
</gene>
<evidence type="ECO:0008006" key="3">
    <source>
        <dbReference type="Google" id="ProtNLM"/>
    </source>
</evidence>
<dbReference type="AlphaFoldDB" id="A0A438AM43"/>
<dbReference type="RefSeq" id="WP_127905166.1">
    <property type="nucleotide sequence ID" value="NZ_RQXX01000001.1"/>
</dbReference>
<evidence type="ECO:0000313" key="1">
    <source>
        <dbReference type="EMBL" id="RVV99724.1"/>
    </source>
</evidence>
<accession>A0A438AM43</accession>
<name>A0A438AM43_9RHOB</name>
<dbReference type="EMBL" id="RQXX01000001">
    <property type="protein sequence ID" value="RVV99724.1"/>
    <property type="molecule type" value="Genomic_DNA"/>
</dbReference>
<sequence>MGAAQRIAVRETTAAAMLDMPATEFRRLVSVGALPQPCRIGRHERWRVDQIEAILSGGAALPDEDFEL</sequence>
<protein>
    <recommendedName>
        <fullName evidence="3">DNA-binding protein</fullName>
    </recommendedName>
</protein>
<dbReference type="OrthoDB" id="7874220at2"/>
<reference evidence="1 2" key="1">
    <citation type="submission" date="2018-11" db="EMBL/GenBank/DDBJ databases">
        <title>Mesobaculum littorinae gen. nov., sp. nov., isolated from Littorina scabra that represents a novel genus of the order Rhodobacteraceae.</title>
        <authorList>
            <person name="Li F."/>
        </authorList>
    </citation>
    <scope>NUCLEOTIDE SEQUENCE [LARGE SCALE GENOMIC DNA]</scope>
    <source>
        <strain evidence="1 2">M0103</strain>
    </source>
</reference>